<dbReference type="KEGG" id="ptrr:6347978"/>
<name>A0A834S9N1_9PLEO</name>
<evidence type="ECO:0000256" key="2">
    <source>
        <dbReference type="SAM" id="MobiDB-lite"/>
    </source>
</evidence>
<organism evidence="9 10">
    <name type="scientific">Pyrenophora tritici-repentis</name>
    <dbReference type="NCBI Taxonomy" id="45151"/>
    <lineage>
        <taxon>Eukaryota</taxon>
        <taxon>Fungi</taxon>
        <taxon>Dikarya</taxon>
        <taxon>Ascomycota</taxon>
        <taxon>Pezizomycotina</taxon>
        <taxon>Dothideomycetes</taxon>
        <taxon>Pleosporomycetidae</taxon>
        <taxon>Pleosporales</taxon>
        <taxon>Pleosporineae</taxon>
        <taxon>Pleosporaceae</taxon>
        <taxon>Pyrenophora</taxon>
    </lineage>
</organism>
<dbReference type="InterPro" id="IPR001584">
    <property type="entry name" value="Integrase_cat-core"/>
</dbReference>
<feature type="region of interest" description="Disordered" evidence="2">
    <location>
        <begin position="202"/>
        <end position="225"/>
    </location>
</feature>
<dbReference type="EMBL" id="NQIK02000008">
    <property type="protein sequence ID" value="KAF7567017.1"/>
    <property type="molecule type" value="Genomic_DNA"/>
</dbReference>
<comment type="caution">
    <text evidence="9">The sequence shown here is derived from an EMBL/GenBank/DDBJ whole genome shotgun (WGS) entry which is preliminary data.</text>
</comment>
<dbReference type="Proteomes" id="UP000245464">
    <property type="component" value="Chromosome 4"/>
</dbReference>
<dbReference type="RefSeq" id="XP_001940016.2">
    <property type="nucleotide sequence ID" value="XM_001939981.2"/>
</dbReference>
<evidence type="ECO:0000259" key="3">
    <source>
        <dbReference type="PROSITE" id="PS50994"/>
    </source>
</evidence>
<dbReference type="Proteomes" id="UP000245464">
    <property type="component" value="Chromosome 8"/>
</dbReference>
<dbReference type="EMBL" id="NQIK02000001">
    <property type="protein sequence ID" value="KAF7578374.1"/>
    <property type="molecule type" value="Genomic_DNA"/>
</dbReference>
<dbReference type="InterPro" id="IPR013103">
    <property type="entry name" value="RVT_2"/>
</dbReference>
<evidence type="ECO:0000313" key="7">
    <source>
        <dbReference type="EMBL" id="KAF7575050.1"/>
    </source>
</evidence>
<dbReference type="GeneID" id="6347978"/>
<evidence type="ECO:0000313" key="5">
    <source>
        <dbReference type="EMBL" id="KAF7569263.1"/>
    </source>
</evidence>
<dbReference type="PANTHER" id="PTHR37984">
    <property type="entry name" value="PROTEIN CBG26694"/>
    <property type="match status" value="1"/>
</dbReference>
<feature type="region of interest" description="Disordered" evidence="2">
    <location>
        <begin position="520"/>
        <end position="549"/>
    </location>
</feature>
<dbReference type="InterPro" id="IPR012337">
    <property type="entry name" value="RNaseH-like_sf"/>
</dbReference>
<feature type="compositionally biased region" description="Basic residues" evidence="2">
    <location>
        <begin position="1168"/>
        <end position="1184"/>
    </location>
</feature>
<dbReference type="InterPro" id="IPR036397">
    <property type="entry name" value="RNaseH_sf"/>
</dbReference>
<dbReference type="Proteomes" id="UP000245464">
    <property type="component" value="Chromosome 1"/>
</dbReference>
<reference evidence="9 10" key="1">
    <citation type="journal article" date="2018" name="BMC Genomics">
        <title>Comparative genomics of the wheat fungal pathogen Pyrenophora tritici-repentis reveals chromosomal variations and genome plasticity.</title>
        <authorList>
            <person name="Moolhuijzen P."/>
            <person name="See P.T."/>
            <person name="Hane J.K."/>
            <person name="Shi G."/>
            <person name="Liu Z."/>
            <person name="Oliver R.P."/>
            <person name="Moffat C.S."/>
        </authorList>
    </citation>
    <scope>NUCLEOTIDE SEQUENCE [LARGE SCALE GENOMIC DNA]</scope>
    <source>
        <strain evidence="9">M4</strain>
    </source>
</reference>
<dbReference type="Proteomes" id="UP000245464">
    <property type="component" value="Chromosome 2"/>
</dbReference>
<dbReference type="Gene3D" id="3.30.420.10">
    <property type="entry name" value="Ribonuclease H-like superfamily/Ribonuclease H"/>
    <property type="match status" value="1"/>
</dbReference>
<dbReference type="EMBL" id="NQIK02000002">
    <property type="protein sequence ID" value="KAF7575050.1"/>
    <property type="molecule type" value="Genomic_DNA"/>
</dbReference>
<sequence>MAGSQSNSGDTDADVQEQLLNYPSERNTSKRAETISPGAKFTAEHLMRHCPYTVTFDYINPSLWGVPAPEDADETHATTWVAKAIHDYHVGMEWDERLYFDYQWDFEGWTRELFQKVERTTLRSLKTVLRYRGVYTGKFRARVADSLFNLLGGENAPEWDPAEFKAEKFDERSEAYQRQQNAHLAAPIDRQAQQPLQQTQPLEPLQPQPQRPSQGEQYRVRQGVRSHPQYQELQQPPYAINAYAGPQPRQTEQAMQPQQWYPQTQTRPPATAYREVTPFPQQPTNRVPDRPLGLPHDPYKTLPPRWSRNDRLEANTITQFSKLWDNSNKYTGNAYDLLDDKIKIFFSICWQVDIQEEQFHAVFPRILTGRAETFYIQVVERDDSFADAYMAIKNHFDHDVHHQHYYTDWTTTTFARTRAENPDKGLHEVLQILLDKLQLCQRALGKNFEGEDALRTTVINACRGVPELEMALFKPATICEGLFSDLRSAVETHLARQHTAQLVTEDQYYLDRRYNGNGRIRGGSRGGGGFRGGSRGAYRGGEQRDDNGRGFKPRWRKKCFVCRKEGCWSTNHTDKERKDARAQFFSTLYFTGAQPPEDFSVHLAEYEGIEHTSQYNQRGWREEEDCEDDEDDDVAEAHSEHQFFKEQCLADQAFLHHISGDDIYSRDAPSAPASQFLLEDRYTRSVYQGILPDTGAANVSTVGKEQYLALTREDPTVKLDTSTAGKASIKFGKGEATASIGTVQVSTEIGKINFEVLEAPTPFLLCLADMDRLKVYFNNTTDELVQDDVHIPVIRKWGHPWFHLNKRERATMFLTETELRRLHRRFGHPAVTRLVKLLKDAGHNDFEERTLEEVTKFCHHCQLHSSAPRRFKFTLKDDHHFNYEILVDVMYLSNKPVLHVVDSSTAFQGARFLSAISAKETWQALRILWIDTYQGPPDIITHDAGTNFASAEFRAEAKIMGVTCKQVPTEAHWSIGKTERYHAPLRRAWDILHAELTDTMSDDAILQMAVKAVNDTAGPDGLVPTLLVFGAYPRMTAESPPSPSMVKRSEAIQKATKALRKLTAERQVADALNTRNGPATADMLALPLQSEVLVWRESDGWNGPYKIASTDGHNITVDMVNGPATFRSTVVKPYYRPDHLWSDPDAPHAPNEPNEPHEPIAVPPAAQPRRRGRPPGSKNKRKAHAYITKKEQDDLELAIKLRNDGVITTSGAPFEASDDQEISDLVGRGVFKFEQYDERLHSKIRIFKSRLVREVKGKTTKPYEKSRLVIQGYQDYGKEAILTQSPTIQRCSQRLIMSLAPGLVQSGMSVELRDITQAYPQAQTTLKRTILAHLPTELVHRYPEGTILHVIKPLYGIAEAGVHWWTTYHGHHCKELDMSTSTYDPCLLITNSDDADVFGIVGMQTDDTLMLGTTAFLSREEKKIQKAQFRSKPKAMLTPEVQLDFNGCTLTMDASRVLILRQKGQGGRIRLVDIRAPDRAQQYTEQRARGAYIASTCQPEASFDLSVAAQAQQPSDEDIKALNKRLKWQMENLTRGLRYVTVNLTEAKLIVFVDGSFANNKDLSSQLGFVLMLVNESIGANTFTIQGNVIHYSSTKCKRITRSVLASEIYGMVNGFDIGIAVATTLRIVTERLGLPAIPLVICTDSYSLYECLVKLGTTKEKRLMIDIMALRQSYERREITEIRWINGEDNPADAFTKASPNRALERFIDGNKLTVRVDGWVQRPTSFDV</sequence>
<feature type="domain" description="Integrase catalytic" evidence="3">
    <location>
        <begin position="864"/>
        <end position="1041"/>
    </location>
</feature>
<dbReference type="EMBL" id="NQIK02000004">
    <property type="protein sequence ID" value="KAF7572026.1"/>
    <property type="molecule type" value="Genomic_DNA"/>
</dbReference>
<evidence type="ECO:0000313" key="6">
    <source>
        <dbReference type="EMBL" id="KAF7572026.1"/>
    </source>
</evidence>
<dbReference type="GO" id="GO:0003723">
    <property type="term" value="F:RNA binding"/>
    <property type="evidence" value="ECO:0007669"/>
    <property type="project" value="UniProtKB-KW"/>
</dbReference>
<evidence type="ECO:0000313" key="8">
    <source>
        <dbReference type="EMBL" id="KAF7575364.1"/>
    </source>
</evidence>
<dbReference type="GO" id="GO:0005634">
    <property type="term" value="C:nucleus"/>
    <property type="evidence" value="ECO:0007669"/>
    <property type="project" value="UniProtKB-ARBA"/>
</dbReference>
<evidence type="ECO:0000313" key="4">
    <source>
        <dbReference type="EMBL" id="KAF7567017.1"/>
    </source>
</evidence>
<dbReference type="EMBL" id="NQIK02000002">
    <property type="protein sequence ID" value="KAF7575364.1"/>
    <property type="molecule type" value="Genomic_DNA"/>
</dbReference>
<keyword evidence="1" id="KW-0694">RNA-binding</keyword>
<dbReference type="Proteomes" id="UP000245464">
    <property type="component" value="Chromosome 6"/>
</dbReference>
<dbReference type="PANTHER" id="PTHR37984:SF5">
    <property type="entry name" value="PROTEIN NYNRIN-LIKE"/>
    <property type="match status" value="1"/>
</dbReference>
<evidence type="ECO:0000256" key="1">
    <source>
        <dbReference type="ARBA" id="ARBA00022884"/>
    </source>
</evidence>
<evidence type="ECO:0000313" key="9">
    <source>
        <dbReference type="EMBL" id="KAF7578374.1"/>
    </source>
</evidence>
<feature type="compositionally biased region" description="Gly residues" evidence="2">
    <location>
        <begin position="520"/>
        <end position="539"/>
    </location>
</feature>
<dbReference type="SUPFAM" id="SSF53098">
    <property type="entry name" value="Ribonuclease H-like"/>
    <property type="match status" value="1"/>
</dbReference>
<feature type="region of interest" description="Disordered" evidence="2">
    <location>
        <begin position="276"/>
        <end position="295"/>
    </location>
</feature>
<evidence type="ECO:0000313" key="10">
    <source>
        <dbReference type="Proteomes" id="UP000245464"/>
    </source>
</evidence>
<feature type="region of interest" description="Disordered" evidence="2">
    <location>
        <begin position="1141"/>
        <end position="1185"/>
    </location>
</feature>
<dbReference type="EMBL" id="NQIK02000006">
    <property type="protein sequence ID" value="KAF7569263.1"/>
    <property type="molecule type" value="Genomic_DNA"/>
</dbReference>
<dbReference type="InterPro" id="IPR050951">
    <property type="entry name" value="Retrovirus_Pol_polyprotein"/>
</dbReference>
<proteinExistence type="predicted"/>
<protein>
    <submittedName>
        <fullName evidence="9">DUF1421 multi-domain protein</fullName>
    </submittedName>
</protein>
<dbReference type="GO" id="GO:0015074">
    <property type="term" value="P:DNA integration"/>
    <property type="evidence" value="ECO:0007669"/>
    <property type="project" value="InterPro"/>
</dbReference>
<accession>A0A834S9N1</accession>
<dbReference type="PROSITE" id="PS50994">
    <property type="entry name" value="INTEGRASE"/>
    <property type="match status" value="1"/>
</dbReference>
<dbReference type="Pfam" id="PF07727">
    <property type="entry name" value="RVT_2"/>
    <property type="match status" value="1"/>
</dbReference>
<gene>
    <name evidence="9" type="ORF">PtrM4_026140</name>
    <name evidence="7" type="ORF">PtrM4_066740</name>
    <name evidence="8" type="ORF">PtrM4_069880</name>
    <name evidence="6" type="ORF">PtrM4_095260</name>
    <name evidence="5" type="ORF">PtrM4_116780</name>
    <name evidence="4" type="ORF">PtrM4_136080</name>
</gene>